<name>A0ABU6SKU5_9FABA</name>
<evidence type="ECO:0000256" key="2">
    <source>
        <dbReference type="SAM" id="MobiDB-lite"/>
    </source>
</evidence>
<dbReference type="Proteomes" id="UP001341840">
    <property type="component" value="Unassembled WGS sequence"/>
</dbReference>
<protein>
    <submittedName>
        <fullName evidence="3">Uncharacterized protein</fullName>
    </submittedName>
</protein>
<dbReference type="EMBL" id="JASCZI010060969">
    <property type="protein sequence ID" value="MED6137047.1"/>
    <property type="molecule type" value="Genomic_DNA"/>
</dbReference>
<sequence>MEILGSGLWGRVARGDGKQWRERRASGEREVTAKKSPLSEREGEKTASPLSEDNRRQTARGKRPERVDLR</sequence>
<accession>A0ABU6SKU5</accession>
<dbReference type="InterPro" id="IPR017441">
    <property type="entry name" value="Protein_kinase_ATP_BS"/>
</dbReference>
<reference evidence="3 4" key="1">
    <citation type="journal article" date="2023" name="Plants (Basel)">
        <title>Bridging the Gap: Combining Genomics and Transcriptomics Approaches to Understand Stylosanthes scabra, an Orphan Legume from the Brazilian Caatinga.</title>
        <authorList>
            <person name="Ferreira-Neto J.R.C."/>
            <person name="da Silva M.D."/>
            <person name="Binneck E."/>
            <person name="de Melo N.F."/>
            <person name="da Silva R.H."/>
            <person name="de Melo A.L.T.M."/>
            <person name="Pandolfi V."/>
            <person name="Bustamante F.O."/>
            <person name="Brasileiro-Vidal A.C."/>
            <person name="Benko-Iseppon A.M."/>
        </authorList>
    </citation>
    <scope>NUCLEOTIDE SEQUENCE [LARGE SCALE GENOMIC DNA]</scope>
    <source>
        <tissue evidence="3">Leaves</tissue>
    </source>
</reference>
<feature type="compositionally biased region" description="Basic and acidic residues" evidence="2">
    <location>
        <begin position="13"/>
        <end position="45"/>
    </location>
</feature>
<keyword evidence="1" id="KW-0067">ATP-binding</keyword>
<evidence type="ECO:0000256" key="1">
    <source>
        <dbReference type="PROSITE-ProRule" id="PRU10141"/>
    </source>
</evidence>
<keyword evidence="4" id="KW-1185">Reference proteome</keyword>
<feature type="region of interest" description="Disordered" evidence="2">
    <location>
        <begin position="1"/>
        <end position="70"/>
    </location>
</feature>
<feature type="binding site" evidence="1">
    <location>
        <position position="35"/>
    </location>
    <ligand>
        <name>ATP</name>
        <dbReference type="ChEBI" id="CHEBI:30616"/>
    </ligand>
</feature>
<proteinExistence type="predicted"/>
<dbReference type="PROSITE" id="PS00107">
    <property type="entry name" value="PROTEIN_KINASE_ATP"/>
    <property type="match status" value="1"/>
</dbReference>
<evidence type="ECO:0000313" key="3">
    <source>
        <dbReference type="EMBL" id="MED6137047.1"/>
    </source>
</evidence>
<gene>
    <name evidence="3" type="ORF">PIB30_061316</name>
</gene>
<comment type="caution">
    <text evidence="3">The sequence shown here is derived from an EMBL/GenBank/DDBJ whole genome shotgun (WGS) entry which is preliminary data.</text>
</comment>
<organism evidence="3 4">
    <name type="scientific">Stylosanthes scabra</name>
    <dbReference type="NCBI Taxonomy" id="79078"/>
    <lineage>
        <taxon>Eukaryota</taxon>
        <taxon>Viridiplantae</taxon>
        <taxon>Streptophyta</taxon>
        <taxon>Embryophyta</taxon>
        <taxon>Tracheophyta</taxon>
        <taxon>Spermatophyta</taxon>
        <taxon>Magnoliopsida</taxon>
        <taxon>eudicotyledons</taxon>
        <taxon>Gunneridae</taxon>
        <taxon>Pentapetalae</taxon>
        <taxon>rosids</taxon>
        <taxon>fabids</taxon>
        <taxon>Fabales</taxon>
        <taxon>Fabaceae</taxon>
        <taxon>Papilionoideae</taxon>
        <taxon>50 kb inversion clade</taxon>
        <taxon>dalbergioids sensu lato</taxon>
        <taxon>Dalbergieae</taxon>
        <taxon>Pterocarpus clade</taxon>
        <taxon>Stylosanthes</taxon>
    </lineage>
</organism>
<feature type="compositionally biased region" description="Basic and acidic residues" evidence="2">
    <location>
        <begin position="52"/>
        <end position="70"/>
    </location>
</feature>
<keyword evidence="1" id="KW-0547">Nucleotide-binding</keyword>
<evidence type="ECO:0000313" key="4">
    <source>
        <dbReference type="Proteomes" id="UP001341840"/>
    </source>
</evidence>